<feature type="transmembrane region" description="Helical" evidence="6">
    <location>
        <begin position="160"/>
        <end position="177"/>
    </location>
</feature>
<gene>
    <name evidence="8" type="ORF">SAMN05444955_11049</name>
</gene>
<dbReference type="RefSeq" id="WP_170839910.1">
    <property type="nucleotide sequence ID" value="NZ_FOCQ01000010.1"/>
</dbReference>
<sequence>MVRSLVDYFSGLGIWAIPFSLAINGFINIIGFIPSVFITTANVLVWGPLAGGILSWFGEMIGSAAAFLLYRKGIRAAKIKHHEQWKWLRSLNQLSRSKQLGMLILGRLTPVIPAGVVNLAGALSSVSFPVFLLATAIGKIPSIGLEVLISYDLIHIQENIVRLVLTLSALGLGFILLKQKKGDS</sequence>
<comment type="caution">
    <text evidence="6">Lacks conserved residue(s) required for the propagation of feature annotation.</text>
</comment>
<evidence type="ECO:0000313" key="8">
    <source>
        <dbReference type="EMBL" id="SEN38549.1"/>
    </source>
</evidence>
<evidence type="ECO:0000256" key="2">
    <source>
        <dbReference type="ARBA" id="ARBA00022475"/>
    </source>
</evidence>
<name>A0A1H8G3T2_9BACL</name>
<feature type="transmembrane region" description="Helical" evidence="6">
    <location>
        <begin position="126"/>
        <end position="148"/>
    </location>
</feature>
<feature type="transmembrane region" description="Helical" evidence="6">
    <location>
        <begin position="12"/>
        <end position="33"/>
    </location>
</feature>
<evidence type="ECO:0000259" key="7">
    <source>
        <dbReference type="Pfam" id="PF09335"/>
    </source>
</evidence>
<evidence type="ECO:0000256" key="6">
    <source>
        <dbReference type="RuleBase" id="RU366058"/>
    </source>
</evidence>
<proteinExistence type="inferred from homology"/>
<keyword evidence="2 6" id="KW-1003">Cell membrane</keyword>
<keyword evidence="4 6" id="KW-1133">Transmembrane helix</keyword>
<dbReference type="AlphaFoldDB" id="A0A1H8G3T2"/>
<dbReference type="STRING" id="1173111.SAMN05444955_11049"/>
<comment type="similarity">
    <text evidence="6">Belongs to the TVP38/TMEM64 family.</text>
</comment>
<dbReference type="PANTHER" id="PTHR12677:SF59">
    <property type="entry name" value="GOLGI APPARATUS MEMBRANE PROTEIN TVP38-RELATED"/>
    <property type="match status" value="1"/>
</dbReference>
<dbReference type="InterPro" id="IPR015414">
    <property type="entry name" value="TMEM64"/>
</dbReference>
<keyword evidence="9" id="KW-1185">Reference proteome</keyword>
<dbReference type="InterPro" id="IPR032816">
    <property type="entry name" value="VTT_dom"/>
</dbReference>
<dbReference type="EMBL" id="FOCQ01000010">
    <property type="protein sequence ID" value="SEN38549.1"/>
    <property type="molecule type" value="Genomic_DNA"/>
</dbReference>
<dbReference type="PANTHER" id="PTHR12677">
    <property type="entry name" value="GOLGI APPARATUS MEMBRANE PROTEIN TVP38-RELATED"/>
    <property type="match status" value="1"/>
</dbReference>
<keyword evidence="3 6" id="KW-0812">Transmembrane</keyword>
<organism evidence="8 9">
    <name type="scientific">Lihuaxuella thermophila</name>
    <dbReference type="NCBI Taxonomy" id="1173111"/>
    <lineage>
        <taxon>Bacteria</taxon>
        <taxon>Bacillati</taxon>
        <taxon>Bacillota</taxon>
        <taxon>Bacilli</taxon>
        <taxon>Bacillales</taxon>
        <taxon>Thermoactinomycetaceae</taxon>
        <taxon>Lihuaxuella</taxon>
    </lineage>
</organism>
<reference evidence="8 9" key="1">
    <citation type="submission" date="2016-10" db="EMBL/GenBank/DDBJ databases">
        <authorList>
            <person name="de Groot N.N."/>
        </authorList>
    </citation>
    <scope>NUCLEOTIDE SEQUENCE [LARGE SCALE GENOMIC DNA]</scope>
    <source>
        <strain evidence="8 9">DSM 46701</strain>
    </source>
</reference>
<evidence type="ECO:0000256" key="4">
    <source>
        <dbReference type="ARBA" id="ARBA00022989"/>
    </source>
</evidence>
<protein>
    <recommendedName>
        <fullName evidence="6">TVP38/TMEM64 family membrane protein</fullName>
    </recommendedName>
</protein>
<keyword evidence="5 6" id="KW-0472">Membrane</keyword>
<evidence type="ECO:0000256" key="3">
    <source>
        <dbReference type="ARBA" id="ARBA00022692"/>
    </source>
</evidence>
<accession>A0A1H8G3T2</accession>
<comment type="subcellular location">
    <subcellularLocation>
        <location evidence="1 6">Cell membrane</location>
        <topology evidence="1 6">Multi-pass membrane protein</topology>
    </subcellularLocation>
</comment>
<feature type="domain" description="VTT" evidence="7">
    <location>
        <begin position="33"/>
        <end position="150"/>
    </location>
</feature>
<evidence type="ECO:0000313" key="9">
    <source>
        <dbReference type="Proteomes" id="UP000199695"/>
    </source>
</evidence>
<feature type="transmembrane region" description="Helical" evidence="6">
    <location>
        <begin position="45"/>
        <end position="70"/>
    </location>
</feature>
<dbReference type="Proteomes" id="UP000199695">
    <property type="component" value="Unassembled WGS sequence"/>
</dbReference>
<evidence type="ECO:0000256" key="5">
    <source>
        <dbReference type="ARBA" id="ARBA00023136"/>
    </source>
</evidence>
<evidence type="ECO:0000256" key="1">
    <source>
        <dbReference type="ARBA" id="ARBA00004651"/>
    </source>
</evidence>
<dbReference type="Pfam" id="PF09335">
    <property type="entry name" value="VTT_dom"/>
    <property type="match status" value="1"/>
</dbReference>
<dbReference type="GO" id="GO:0005886">
    <property type="term" value="C:plasma membrane"/>
    <property type="evidence" value="ECO:0007669"/>
    <property type="project" value="UniProtKB-SubCell"/>
</dbReference>